<feature type="chain" id="PRO_5042291406" evidence="2">
    <location>
        <begin position="25"/>
        <end position="80"/>
    </location>
</feature>
<feature type="compositionally biased region" description="Basic and acidic residues" evidence="1">
    <location>
        <begin position="28"/>
        <end position="38"/>
    </location>
</feature>
<gene>
    <name evidence="3" type="ORF">QN277_006437</name>
</gene>
<organism evidence="3 4">
    <name type="scientific">Acacia crassicarpa</name>
    <name type="common">northern wattle</name>
    <dbReference type="NCBI Taxonomy" id="499986"/>
    <lineage>
        <taxon>Eukaryota</taxon>
        <taxon>Viridiplantae</taxon>
        <taxon>Streptophyta</taxon>
        <taxon>Embryophyta</taxon>
        <taxon>Tracheophyta</taxon>
        <taxon>Spermatophyta</taxon>
        <taxon>Magnoliopsida</taxon>
        <taxon>eudicotyledons</taxon>
        <taxon>Gunneridae</taxon>
        <taxon>Pentapetalae</taxon>
        <taxon>rosids</taxon>
        <taxon>fabids</taxon>
        <taxon>Fabales</taxon>
        <taxon>Fabaceae</taxon>
        <taxon>Caesalpinioideae</taxon>
        <taxon>mimosoid clade</taxon>
        <taxon>Acacieae</taxon>
        <taxon>Acacia</taxon>
    </lineage>
</organism>
<proteinExistence type="predicted"/>
<dbReference type="AlphaFoldDB" id="A0AAE1ISQ3"/>
<evidence type="ECO:0000256" key="2">
    <source>
        <dbReference type="SAM" id="SignalP"/>
    </source>
</evidence>
<accession>A0AAE1ISQ3</accession>
<keyword evidence="2" id="KW-0732">Signal</keyword>
<dbReference type="InterPro" id="IPR049306">
    <property type="entry name" value="GLV1-2"/>
</dbReference>
<dbReference type="EMBL" id="JAWXYG010000012">
    <property type="protein sequence ID" value="KAK4256752.1"/>
    <property type="molecule type" value="Genomic_DNA"/>
</dbReference>
<comment type="caution">
    <text evidence="3">The sequence shown here is derived from an EMBL/GenBank/DDBJ whole genome shotgun (WGS) entry which is preliminary data.</text>
</comment>
<feature type="signal peptide" evidence="2">
    <location>
        <begin position="1"/>
        <end position="24"/>
    </location>
</feature>
<protein>
    <submittedName>
        <fullName evidence="3">Uncharacterized protein</fullName>
    </submittedName>
</protein>
<evidence type="ECO:0000313" key="3">
    <source>
        <dbReference type="EMBL" id="KAK4256752.1"/>
    </source>
</evidence>
<name>A0AAE1ISQ3_9FABA</name>
<dbReference type="Proteomes" id="UP001293593">
    <property type="component" value="Unassembled WGS sequence"/>
</dbReference>
<reference evidence="3" key="1">
    <citation type="submission" date="2023-10" db="EMBL/GenBank/DDBJ databases">
        <title>Chromosome-level genome of the transformable northern wattle, Acacia crassicarpa.</title>
        <authorList>
            <person name="Massaro I."/>
            <person name="Sinha N.R."/>
            <person name="Poethig S."/>
            <person name="Leichty A.R."/>
        </authorList>
    </citation>
    <scope>NUCLEOTIDE SEQUENCE</scope>
    <source>
        <strain evidence="3">Acra3RX</strain>
        <tissue evidence="3">Leaf</tissue>
    </source>
</reference>
<evidence type="ECO:0000313" key="4">
    <source>
        <dbReference type="Proteomes" id="UP001293593"/>
    </source>
</evidence>
<feature type="region of interest" description="Disordered" evidence="1">
    <location>
        <begin position="28"/>
        <end position="80"/>
    </location>
</feature>
<evidence type="ECO:0000256" key="1">
    <source>
        <dbReference type="SAM" id="MobiDB-lite"/>
    </source>
</evidence>
<sequence length="80" mass="8992">MATLRRLLLVAFLFFCIFSSTASARSLRETSRHVDEKAQSPNSASNNDHKVQRQAGEQFNGDDLVTMDYTPAKKNPPIHN</sequence>
<keyword evidence="4" id="KW-1185">Reference proteome</keyword>
<dbReference type="Pfam" id="PF21529">
    <property type="entry name" value="GLV1-2"/>
    <property type="match status" value="1"/>
</dbReference>